<dbReference type="AlphaFoldDB" id="A0A7I4Y9E5"/>
<dbReference type="InterPro" id="IPR006600">
    <property type="entry name" value="HTH_CenpB_DNA-bd_dom"/>
</dbReference>
<dbReference type="GO" id="GO:0003677">
    <property type="term" value="F:DNA binding"/>
    <property type="evidence" value="ECO:0007669"/>
    <property type="project" value="UniProtKB-KW"/>
</dbReference>
<comment type="subcellular location">
    <subcellularLocation>
        <location evidence="1">Nucleus</location>
    </subcellularLocation>
</comment>
<dbReference type="SUPFAM" id="SSF46689">
    <property type="entry name" value="Homeodomain-like"/>
    <property type="match status" value="1"/>
</dbReference>
<feature type="compositionally biased region" description="Polar residues" evidence="3">
    <location>
        <begin position="103"/>
        <end position="119"/>
    </location>
</feature>
<evidence type="ECO:0000256" key="2">
    <source>
        <dbReference type="ARBA" id="ARBA00023125"/>
    </source>
</evidence>
<feature type="compositionally biased region" description="Low complexity" evidence="3">
    <location>
        <begin position="249"/>
        <end position="258"/>
    </location>
</feature>
<feature type="region of interest" description="Disordered" evidence="3">
    <location>
        <begin position="1"/>
        <end position="86"/>
    </location>
</feature>
<feature type="region of interest" description="Disordered" evidence="3">
    <location>
        <begin position="99"/>
        <end position="122"/>
    </location>
</feature>
<keyword evidence="2" id="KW-0238">DNA-binding</keyword>
<evidence type="ECO:0000313" key="6">
    <source>
        <dbReference type="WBParaSite" id="HCON_00069730-00001"/>
    </source>
</evidence>
<feature type="compositionally biased region" description="Polar residues" evidence="3">
    <location>
        <begin position="45"/>
        <end position="57"/>
    </location>
</feature>
<dbReference type="OMA" id="NEIFDPC"/>
<dbReference type="InterPro" id="IPR009057">
    <property type="entry name" value="Homeodomain-like_sf"/>
</dbReference>
<dbReference type="PROSITE" id="PS51253">
    <property type="entry name" value="HTH_CENPB"/>
    <property type="match status" value="1"/>
</dbReference>
<proteinExistence type="predicted"/>
<dbReference type="InterPro" id="IPR050863">
    <property type="entry name" value="CenT-Element_Derived"/>
</dbReference>
<dbReference type="Pfam" id="PF03221">
    <property type="entry name" value="HTH_Tnp_Tc5"/>
    <property type="match status" value="1"/>
</dbReference>
<feature type="compositionally biased region" description="Polar residues" evidence="3">
    <location>
        <begin position="1"/>
        <end position="10"/>
    </location>
</feature>
<sequence>MQARDSNQVPNEPKPSENRKRKCSTDTVDASQNPTKSLKCDLELNPNSSNECSSDSDAVQPYPEDDPSTSQDHDRDQAATELPSLHDYNAIHDFFRRQRNQQEHSTAQSPTGSAASTEGISHDPMKQIIEQSDKEMSVKEALAKGFRNYRVRLPKKRFAVELDPAIDPFSAVLYSLFAKDTDENRRDAKPSLMAPQVTVRDALSVFSASIEGSGILPPQSSDKPTIPQTVDNGGLELDVNTSVKREPSESPAVPEVPSQQRASDLEVNRKPSVYTLPPFWKLPLVVSKGYRGGYYVRGVKYVQMTTLIHKDALAVSLEIPIRFEMDGEIKTFTLNELLRANGVAISDPNNCSEISKFFTTSVLLVLHLIAEHLLCYCGPNPLNPNAKVKLDCEPILISAELPPIVCHKPHYFGLALNSSYGPNEIFDPCKQSAPSPAISEPLSIFEDKKPCFEEVPPQPQLPQLPARPNIPLTARQKGLIVTHYDTGASFDELAAKFRVSTEDIEYIILNRAEVIRDQTAALMAENDVSDERERIISSARRKSRVRRTSFVGLNILMWRFFKDCRDAGIVLNGKLLKEHAMMISRQLGLENFKGSEGWLDAFKRRHQIDLKLMSGVPVNYEETDEDRMDDDHDESQNASKQLNFPQVHSEGTTAALLDCVEKAVAPPKATAPPVAVVSIANTKPLDLNNLFGSTESAITACQNSTYMDTMPTSRISPARMSQQASPAPPASDEKSYIAAIVKSAAIRVYDKELSSALETVRSYILSNDPSVMPMFLELQMKLAVVSREQSRRMREDYANCGEPQST</sequence>
<feature type="region of interest" description="Disordered" evidence="3">
    <location>
        <begin position="214"/>
        <end position="263"/>
    </location>
</feature>
<keyword evidence="5" id="KW-1185">Reference proteome</keyword>
<protein>
    <submittedName>
        <fullName evidence="6">HTH CENPB-type domain-containing protein</fullName>
    </submittedName>
</protein>
<dbReference type="PANTHER" id="PTHR19303:SF71">
    <property type="entry name" value="ZINC FINGER PHD-TYPE DOMAIN-CONTAINING PROTEIN"/>
    <property type="match status" value="1"/>
</dbReference>
<dbReference type="WBParaSite" id="HCON_00069730-00001">
    <property type="protein sequence ID" value="HCON_00069730-00001"/>
    <property type="gene ID" value="HCON_00069730"/>
</dbReference>
<dbReference type="GO" id="GO:0005634">
    <property type="term" value="C:nucleus"/>
    <property type="evidence" value="ECO:0007669"/>
    <property type="project" value="UniProtKB-SubCell"/>
</dbReference>
<dbReference type="OrthoDB" id="5875523at2759"/>
<reference evidence="6" key="1">
    <citation type="submission" date="2020-12" db="UniProtKB">
        <authorList>
            <consortium name="WormBaseParasite"/>
        </authorList>
    </citation>
    <scope>IDENTIFICATION</scope>
    <source>
        <strain evidence="6">MHco3</strain>
    </source>
</reference>
<feature type="domain" description="HTH CENPB-type" evidence="4">
    <location>
        <begin position="541"/>
        <end position="612"/>
    </location>
</feature>
<dbReference type="Proteomes" id="UP000025227">
    <property type="component" value="Unplaced"/>
</dbReference>
<evidence type="ECO:0000256" key="3">
    <source>
        <dbReference type="SAM" id="MobiDB-lite"/>
    </source>
</evidence>
<feature type="compositionally biased region" description="Polar residues" evidence="3">
    <location>
        <begin position="218"/>
        <end position="231"/>
    </location>
</feature>
<evidence type="ECO:0000256" key="1">
    <source>
        <dbReference type="ARBA" id="ARBA00004123"/>
    </source>
</evidence>
<feature type="compositionally biased region" description="Polar residues" evidence="3">
    <location>
        <begin position="25"/>
        <end position="36"/>
    </location>
</feature>
<accession>A0A7I4Y9E5</accession>
<dbReference type="Gene3D" id="1.10.10.60">
    <property type="entry name" value="Homeodomain-like"/>
    <property type="match status" value="1"/>
</dbReference>
<name>A0A7I4Y9E5_HAECO</name>
<dbReference type="SMART" id="SM00674">
    <property type="entry name" value="CENPB"/>
    <property type="match status" value="1"/>
</dbReference>
<evidence type="ECO:0000313" key="5">
    <source>
        <dbReference type="Proteomes" id="UP000025227"/>
    </source>
</evidence>
<organism evidence="5 6">
    <name type="scientific">Haemonchus contortus</name>
    <name type="common">Barber pole worm</name>
    <dbReference type="NCBI Taxonomy" id="6289"/>
    <lineage>
        <taxon>Eukaryota</taxon>
        <taxon>Metazoa</taxon>
        <taxon>Ecdysozoa</taxon>
        <taxon>Nematoda</taxon>
        <taxon>Chromadorea</taxon>
        <taxon>Rhabditida</taxon>
        <taxon>Rhabditina</taxon>
        <taxon>Rhabditomorpha</taxon>
        <taxon>Strongyloidea</taxon>
        <taxon>Trichostrongylidae</taxon>
        <taxon>Haemonchus</taxon>
    </lineage>
</organism>
<evidence type="ECO:0000259" key="4">
    <source>
        <dbReference type="PROSITE" id="PS51253"/>
    </source>
</evidence>
<dbReference type="PANTHER" id="PTHR19303">
    <property type="entry name" value="TRANSPOSON"/>
    <property type="match status" value="1"/>
</dbReference>